<dbReference type="GO" id="GO:0009543">
    <property type="term" value="C:chloroplast thylakoid lumen"/>
    <property type="evidence" value="ECO:0007669"/>
    <property type="project" value="UniProtKB-SubCell"/>
</dbReference>
<evidence type="ECO:0000313" key="13">
    <source>
        <dbReference type="EMBL" id="GFR51781.1"/>
    </source>
</evidence>
<dbReference type="InterPro" id="IPR000866">
    <property type="entry name" value="AhpC/TSA"/>
</dbReference>
<dbReference type="EC" id="1.11.1.24" evidence="2"/>
<protein>
    <recommendedName>
        <fullName evidence="2">thioredoxin-dependent peroxiredoxin</fullName>
        <ecNumber evidence="2">1.11.1.24</ecNumber>
    </recommendedName>
    <alternativeName>
        <fullName evidence="8">Thioredoxin peroxidase</fullName>
    </alternativeName>
    <alternativeName>
        <fullName evidence="10">Thioredoxin-dependent peroxiredoxin Q</fullName>
    </alternativeName>
</protein>
<evidence type="ECO:0000256" key="4">
    <source>
        <dbReference type="ARBA" id="ARBA00022862"/>
    </source>
</evidence>
<name>A0AAD3E5D4_9CHLO</name>
<proteinExistence type="inferred from homology"/>
<comment type="catalytic activity">
    <reaction evidence="11">
        <text>a hydroperoxide + [thioredoxin]-dithiol = an alcohol + [thioredoxin]-disulfide + H2O</text>
        <dbReference type="Rhea" id="RHEA:62620"/>
        <dbReference type="Rhea" id="RHEA-COMP:10698"/>
        <dbReference type="Rhea" id="RHEA-COMP:10700"/>
        <dbReference type="ChEBI" id="CHEBI:15377"/>
        <dbReference type="ChEBI" id="CHEBI:29950"/>
        <dbReference type="ChEBI" id="CHEBI:30879"/>
        <dbReference type="ChEBI" id="CHEBI:35924"/>
        <dbReference type="ChEBI" id="CHEBI:50058"/>
        <dbReference type="EC" id="1.11.1.24"/>
    </reaction>
</comment>
<dbReference type="CDD" id="cd03017">
    <property type="entry name" value="PRX_BCP"/>
    <property type="match status" value="1"/>
</dbReference>
<dbReference type="PANTHER" id="PTHR42801:SF4">
    <property type="entry name" value="AHPC_TSA FAMILY PROTEIN"/>
    <property type="match status" value="1"/>
</dbReference>
<comment type="caution">
    <text evidence="13">The sequence shown here is derived from an EMBL/GenBank/DDBJ whole genome shotgun (WGS) entry which is preliminary data.</text>
</comment>
<evidence type="ECO:0000313" key="14">
    <source>
        <dbReference type="Proteomes" id="UP001054857"/>
    </source>
</evidence>
<evidence type="ECO:0000256" key="8">
    <source>
        <dbReference type="ARBA" id="ARBA00032824"/>
    </source>
</evidence>
<dbReference type="InterPro" id="IPR013766">
    <property type="entry name" value="Thioredoxin_domain"/>
</dbReference>
<evidence type="ECO:0000259" key="12">
    <source>
        <dbReference type="PROSITE" id="PS51352"/>
    </source>
</evidence>
<dbReference type="GO" id="GO:0008379">
    <property type="term" value="F:thioredoxin peroxidase activity"/>
    <property type="evidence" value="ECO:0007669"/>
    <property type="project" value="TreeGrafter"/>
</dbReference>
<evidence type="ECO:0000256" key="2">
    <source>
        <dbReference type="ARBA" id="ARBA00013017"/>
    </source>
</evidence>
<keyword evidence="14" id="KW-1185">Reference proteome</keyword>
<dbReference type="GO" id="GO:0034599">
    <property type="term" value="P:cellular response to oxidative stress"/>
    <property type="evidence" value="ECO:0007669"/>
    <property type="project" value="TreeGrafter"/>
</dbReference>
<dbReference type="GO" id="GO:0045454">
    <property type="term" value="P:cell redox homeostasis"/>
    <property type="evidence" value="ECO:0007669"/>
    <property type="project" value="TreeGrafter"/>
</dbReference>
<dbReference type="InterPro" id="IPR050924">
    <property type="entry name" value="Peroxiredoxin_BCP/PrxQ"/>
</dbReference>
<organism evidence="13 14">
    <name type="scientific">Astrephomene gubernaculifera</name>
    <dbReference type="NCBI Taxonomy" id="47775"/>
    <lineage>
        <taxon>Eukaryota</taxon>
        <taxon>Viridiplantae</taxon>
        <taxon>Chlorophyta</taxon>
        <taxon>core chlorophytes</taxon>
        <taxon>Chlorophyceae</taxon>
        <taxon>CS clade</taxon>
        <taxon>Chlamydomonadales</taxon>
        <taxon>Astrephomenaceae</taxon>
        <taxon>Astrephomene</taxon>
    </lineage>
</organism>
<dbReference type="Proteomes" id="UP001054857">
    <property type="component" value="Unassembled WGS sequence"/>
</dbReference>
<dbReference type="AlphaFoldDB" id="A0AAD3E5D4"/>
<keyword evidence="4" id="KW-0049">Antioxidant</keyword>
<accession>A0AAD3E5D4</accession>
<feature type="non-terminal residue" evidence="13">
    <location>
        <position position="130"/>
    </location>
</feature>
<evidence type="ECO:0000256" key="11">
    <source>
        <dbReference type="ARBA" id="ARBA00049091"/>
    </source>
</evidence>
<dbReference type="Pfam" id="PF00578">
    <property type="entry name" value="AhpC-TSA"/>
    <property type="match status" value="1"/>
</dbReference>
<evidence type="ECO:0000256" key="9">
    <source>
        <dbReference type="ARBA" id="ARBA00038489"/>
    </source>
</evidence>
<gene>
    <name evidence="13" type="ORF">Agub_g14238</name>
</gene>
<dbReference type="PANTHER" id="PTHR42801">
    <property type="entry name" value="THIOREDOXIN-DEPENDENT PEROXIDE REDUCTASE"/>
    <property type="match status" value="1"/>
</dbReference>
<dbReference type="EMBL" id="BMAR01000054">
    <property type="protein sequence ID" value="GFR51781.1"/>
    <property type="molecule type" value="Genomic_DNA"/>
</dbReference>
<evidence type="ECO:0000256" key="1">
    <source>
        <dbReference type="ARBA" id="ARBA00004456"/>
    </source>
</evidence>
<dbReference type="PROSITE" id="PS51352">
    <property type="entry name" value="THIOREDOXIN_2"/>
    <property type="match status" value="1"/>
</dbReference>
<keyword evidence="6" id="KW-1015">Disulfide bond</keyword>
<keyword evidence="3" id="KW-0575">Peroxidase</keyword>
<evidence type="ECO:0000256" key="10">
    <source>
        <dbReference type="ARBA" id="ARBA00042163"/>
    </source>
</evidence>
<evidence type="ECO:0000256" key="3">
    <source>
        <dbReference type="ARBA" id="ARBA00022559"/>
    </source>
</evidence>
<evidence type="ECO:0000256" key="5">
    <source>
        <dbReference type="ARBA" id="ARBA00023002"/>
    </source>
</evidence>
<evidence type="ECO:0000256" key="7">
    <source>
        <dbReference type="ARBA" id="ARBA00023284"/>
    </source>
</evidence>
<comment type="similarity">
    <text evidence="9">Belongs to the peroxiredoxin family. BCP/PrxQ subfamily.</text>
</comment>
<dbReference type="SUPFAM" id="SSF52833">
    <property type="entry name" value="Thioredoxin-like"/>
    <property type="match status" value="1"/>
</dbReference>
<keyword evidence="7" id="KW-0676">Redox-active center</keyword>
<feature type="domain" description="Thioredoxin" evidence="12">
    <location>
        <begin position="1"/>
        <end position="130"/>
    </location>
</feature>
<keyword evidence="5" id="KW-0560">Oxidoreductase</keyword>
<dbReference type="Gene3D" id="3.40.30.10">
    <property type="entry name" value="Glutaredoxin"/>
    <property type="match status" value="1"/>
</dbReference>
<dbReference type="InterPro" id="IPR036249">
    <property type="entry name" value="Thioredoxin-like_sf"/>
</dbReference>
<feature type="non-terminal residue" evidence="13">
    <location>
        <position position="1"/>
    </location>
</feature>
<reference evidence="13 14" key="1">
    <citation type="journal article" date="2021" name="Sci. Rep.">
        <title>Genome sequencing of the multicellular alga Astrephomene provides insights into convergent evolution of germ-soma differentiation.</title>
        <authorList>
            <person name="Yamashita S."/>
            <person name="Yamamoto K."/>
            <person name="Matsuzaki R."/>
            <person name="Suzuki S."/>
            <person name="Yamaguchi H."/>
            <person name="Hirooka S."/>
            <person name="Minakuchi Y."/>
            <person name="Miyagishima S."/>
            <person name="Kawachi M."/>
            <person name="Toyoda A."/>
            <person name="Nozaki H."/>
        </authorList>
    </citation>
    <scope>NUCLEOTIDE SEQUENCE [LARGE SCALE GENOMIC DNA]</scope>
    <source>
        <strain evidence="13 14">NIES-4017</strain>
    </source>
</reference>
<sequence>DKLENYPDYYRVLRTSQGGSVSLAAFRGKQPLVLFFYPKAATPGCTKEACSFRDEYSRFTSAGAAVFGISSDSPEENAAFAAAQRLPFPLLSDAGAILRKSFGVKSDLLGLLPGRQTYVFDTEGRCVLSF</sequence>
<comment type="subcellular location">
    <subcellularLocation>
        <location evidence="1">Plastid</location>
        <location evidence="1">Chloroplast thylakoid lumen</location>
    </subcellularLocation>
</comment>
<evidence type="ECO:0000256" key="6">
    <source>
        <dbReference type="ARBA" id="ARBA00023157"/>
    </source>
</evidence>